<feature type="transmembrane region" description="Helical" evidence="7">
    <location>
        <begin position="347"/>
        <end position="369"/>
    </location>
</feature>
<evidence type="ECO:0000313" key="10">
    <source>
        <dbReference type="Proteomes" id="UP000716291"/>
    </source>
</evidence>
<accession>A0A9P6X2W1</accession>
<name>A0A9P6X2W1_RHIOR</name>
<proteinExistence type="inferred from homology"/>
<reference evidence="9" key="1">
    <citation type="journal article" date="2020" name="Microb. Genom.">
        <title>Genetic diversity of clinical and environmental Mucorales isolates obtained from an investigation of mucormycosis cases among solid organ transplant recipients.</title>
        <authorList>
            <person name="Nguyen M.H."/>
            <person name="Kaul D."/>
            <person name="Muto C."/>
            <person name="Cheng S.J."/>
            <person name="Richter R.A."/>
            <person name="Bruno V.M."/>
            <person name="Liu G."/>
            <person name="Beyhan S."/>
            <person name="Sundermann A.J."/>
            <person name="Mounaud S."/>
            <person name="Pasculle A.W."/>
            <person name="Nierman W.C."/>
            <person name="Driscoll E."/>
            <person name="Cumbie R."/>
            <person name="Clancy C.J."/>
            <person name="Dupont C.L."/>
        </authorList>
    </citation>
    <scope>NUCLEOTIDE SEQUENCE</scope>
    <source>
        <strain evidence="9">GL11</strain>
    </source>
</reference>
<feature type="transmembrane region" description="Helical" evidence="7">
    <location>
        <begin position="119"/>
        <end position="143"/>
    </location>
</feature>
<feature type="transmembrane region" description="Helical" evidence="7">
    <location>
        <begin position="229"/>
        <end position="250"/>
    </location>
</feature>
<evidence type="ECO:0000256" key="2">
    <source>
        <dbReference type="ARBA" id="ARBA00008066"/>
    </source>
</evidence>
<evidence type="ECO:0000256" key="5">
    <source>
        <dbReference type="ARBA" id="ARBA00023136"/>
    </source>
</evidence>
<dbReference type="OrthoDB" id="1684102at2759"/>
<dbReference type="PANTHER" id="PTHR22950:SF666">
    <property type="entry name" value="VACUOLAR AMINO ACID TRANSPORTER 4"/>
    <property type="match status" value="1"/>
</dbReference>
<sequence>MSQYLDKIEAKPGSQPASIHNEKQISDPYEASLCEEQIEHAPQGTASASKALFMLLKAFVGTGVIFLPKAFSNGGLILSTVLMVILGTICLGSFQLLVAAQQRIGGSYGDVAQHLYGRYLKMLINFFLCISQMGFVASYLIFISENIGIVVNTVNNCNVPFDAKYYTWIVIAVIVPVCWIRKIARLSYIAILADVFIAFNLVCVLYFTSNQISHNGFGENVILINQKDFGLMIGTATFSYEGIGMILPIVEGMKHPEKFPRVVSAGICISTLVFMLIGAMGYSAYGDITQASVVSNLPRVPLSTTVQVLYSCAMILTCPFMLYPALEIIEKAIFGLRSGQTNLTVKWLKNFVRSLVPIVCTAVSFGVGSSNLDKFVSLVGCVACVPLCFIFPGLFHYKITKNKYLKAIDVLLVVWGLGIMIYTMYITIDSWIHPTASTTVVLDIDGCSS</sequence>
<organism evidence="9 10">
    <name type="scientific">Rhizopus oryzae</name>
    <name type="common">Mucormycosis agent</name>
    <name type="synonym">Rhizopus arrhizus var. delemar</name>
    <dbReference type="NCBI Taxonomy" id="64495"/>
    <lineage>
        <taxon>Eukaryota</taxon>
        <taxon>Fungi</taxon>
        <taxon>Fungi incertae sedis</taxon>
        <taxon>Mucoromycota</taxon>
        <taxon>Mucoromycotina</taxon>
        <taxon>Mucoromycetes</taxon>
        <taxon>Mucorales</taxon>
        <taxon>Mucorineae</taxon>
        <taxon>Rhizopodaceae</taxon>
        <taxon>Rhizopus</taxon>
    </lineage>
</organism>
<evidence type="ECO:0000256" key="7">
    <source>
        <dbReference type="SAM" id="Phobius"/>
    </source>
</evidence>
<comment type="subcellular location">
    <subcellularLocation>
        <location evidence="1">Membrane</location>
        <topology evidence="1">Multi-pass membrane protein</topology>
    </subcellularLocation>
</comment>
<gene>
    <name evidence="9" type="ORF">G6F64_009484</name>
</gene>
<feature type="transmembrane region" description="Helical" evidence="7">
    <location>
        <begin position="305"/>
        <end position="326"/>
    </location>
</feature>
<feature type="transmembrane region" description="Helical" evidence="7">
    <location>
        <begin position="77"/>
        <end position="98"/>
    </location>
</feature>
<dbReference type="Proteomes" id="UP000716291">
    <property type="component" value="Unassembled WGS sequence"/>
</dbReference>
<dbReference type="GO" id="GO:0005774">
    <property type="term" value="C:vacuolar membrane"/>
    <property type="evidence" value="ECO:0007669"/>
    <property type="project" value="TreeGrafter"/>
</dbReference>
<feature type="transmembrane region" description="Helical" evidence="7">
    <location>
        <begin position="407"/>
        <end position="428"/>
    </location>
</feature>
<feature type="transmembrane region" description="Helical" evidence="7">
    <location>
        <begin position="51"/>
        <end position="71"/>
    </location>
</feature>
<feature type="transmembrane region" description="Helical" evidence="7">
    <location>
        <begin position="262"/>
        <end position="285"/>
    </location>
</feature>
<keyword evidence="10" id="KW-1185">Reference proteome</keyword>
<keyword evidence="3 7" id="KW-0812">Transmembrane</keyword>
<dbReference type="GO" id="GO:0015179">
    <property type="term" value="F:L-amino acid transmembrane transporter activity"/>
    <property type="evidence" value="ECO:0007669"/>
    <property type="project" value="TreeGrafter"/>
</dbReference>
<feature type="transmembrane region" description="Helical" evidence="7">
    <location>
        <begin position="375"/>
        <end position="395"/>
    </location>
</feature>
<protein>
    <recommendedName>
        <fullName evidence="8">Amino acid transporter transmembrane domain-containing protein</fullName>
    </recommendedName>
</protein>
<feature type="region of interest" description="Disordered" evidence="6">
    <location>
        <begin position="1"/>
        <end position="21"/>
    </location>
</feature>
<feature type="transmembrane region" description="Helical" evidence="7">
    <location>
        <begin position="187"/>
        <end position="209"/>
    </location>
</feature>
<comment type="caution">
    <text evidence="9">The sequence shown here is derived from an EMBL/GenBank/DDBJ whole genome shotgun (WGS) entry which is preliminary data.</text>
</comment>
<feature type="transmembrane region" description="Helical" evidence="7">
    <location>
        <begin position="163"/>
        <end position="180"/>
    </location>
</feature>
<keyword evidence="4 7" id="KW-1133">Transmembrane helix</keyword>
<feature type="domain" description="Amino acid transporter transmembrane" evidence="8">
    <location>
        <begin position="45"/>
        <end position="428"/>
    </location>
</feature>
<evidence type="ECO:0000256" key="4">
    <source>
        <dbReference type="ARBA" id="ARBA00022989"/>
    </source>
</evidence>
<evidence type="ECO:0000256" key="6">
    <source>
        <dbReference type="SAM" id="MobiDB-lite"/>
    </source>
</evidence>
<dbReference type="Pfam" id="PF01490">
    <property type="entry name" value="Aa_trans"/>
    <property type="match status" value="1"/>
</dbReference>
<feature type="compositionally biased region" description="Basic and acidic residues" evidence="6">
    <location>
        <begin position="1"/>
        <end position="10"/>
    </location>
</feature>
<dbReference type="AlphaFoldDB" id="A0A9P6X2W1"/>
<evidence type="ECO:0000256" key="1">
    <source>
        <dbReference type="ARBA" id="ARBA00004141"/>
    </source>
</evidence>
<evidence type="ECO:0000256" key="3">
    <source>
        <dbReference type="ARBA" id="ARBA00022692"/>
    </source>
</evidence>
<dbReference type="EMBL" id="JAANQT010001738">
    <property type="protein sequence ID" value="KAG1304113.1"/>
    <property type="molecule type" value="Genomic_DNA"/>
</dbReference>
<keyword evidence="5 7" id="KW-0472">Membrane</keyword>
<evidence type="ECO:0000259" key="8">
    <source>
        <dbReference type="Pfam" id="PF01490"/>
    </source>
</evidence>
<dbReference type="InterPro" id="IPR013057">
    <property type="entry name" value="AA_transpt_TM"/>
</dbReference>
<evidence type="ECO:0000313" key="9">
    <source>
        <dbReference type="EMBL" id="KAG1304113.1"/>
    </source>
</evidence>
<comment type="similarity">
    <text evidence="2">Belongs to the amino acid/polyamine transporter 2 family.</text>
</comment>
<dbReference type="PANTHER" id="PTHR22950">
    <property type="entry name" value="AMINO ACID TRANSPORTER"/>
    <property type="match status" value="1"/>
</dbReference>